<reference evidence="9 10" key="1">
    <citation type="submission" date="2018-11" db="EMBL/GenBank/DDBJ databases">
        <title>Trebonia kvetii gen.nov., sp.nov., a novel acidophilic actinobacterium, and proposal of the new actinobacterial family Treboniaceae fam. nov.</title>
        <authorList>
            <person name="Rapoport D."/>
            <person name="Sagova-Mareckova M."/>
            <person name="Sedlacek I."/>
            <person name="Provaznik J."/>
            <person name="Kralova S."/>
            <person name="Pavlinic D."/>
            <person name="Benes V."/>
            <person name="Kopecky J."/>
        </authorList>
    </citation>
    <scope>NUCLEOTIDE SEQUENCE [LARGE SCALE GENOMIC DNA]</scope>
    <source>
        <strain evidence="9 10">15Tr583</strain>
    </source>
</reference>
<proteinExistence type="inferred from homology"/>
<dbReference type="InterPro" id="IPR000515">
    <property type="entry name" value="MetI-like"/>
</dbReference>
<keyword evidence="3" id="KW-1003">Cell membrane</keyword>
<dbReference type="PANTHER" id="PTHR30151:SF20">
    <property type="entry name" value="ABC TRANSPORTER PERMEASE PROTEIN HI_0355-RELATED"/>
    <property type="match status" value="1"/>
</dbReference>
<keyword evidence="5 7" id="KW-1133">Transmembrane helix</keyword>
<dbReference type="Proteomes" id="UP000460272">
    <property type="component" value="Unassembled WGS sequence"/>
</dbReference>
<organism evidence="9 10">
    <name type="scientific">Trebonia kvetii</name>
    <dbReference type="NCBI Taxonomy" id="2480626"/>
    <lineage>
        <taxon>Bacteria</taxon>
        <taxon>Bacillati</taxon>
        <taxon>Actinomycetota</taxon>
        <taxon>Actinomycetes</taxon>
        <taxon>Streptosporangiales</taxon>
        <taxon>Treboniaceae</taxon>
        <taxon>Trebonia</taxon>
    </lineage>
</organism>
<comment type="subcellular location">
    <subcellularLocation>
        <location evidence="1 7">Cell membrane</location>
        <topology evidence="1 7">Multi-pass membrane protein</topology>
    </subcellularLocation>
</comment>
<comment type="similarity">
    <text evidence="7">Belongs to the binding-protein-dependent transport system permease family.</text>
</comment>
<keyword evidence="10" id="KW-1185">Reference proteome</keyword>
<dbReference type="GO" id="GO:0005886">
    <property type="term" value="C:plasma membrane"/>
    <property type="evidence" value="ECO:0007669"/>
    <property type="project" value="UniProtKB-SubCell"/>
</dbReference>
<dbReference type="PROSITE" id="PS50928">
    <property type="entry name" value="ABC_TM1"/>
    <property type="match status" value="1"/>
</dbReference>
<evidence type="ECO:0000259" key="8">
    <source>
        <dbReference type="PROSITE" id="PS50928"/>
    </source>
</evidence>
<feature type="transmembrane region" description="Helical" evidence="7">
    <location>
        <begin position="145"/>
        <end position="168"/>
    </location>
</feature>
<feature type="transmembrane region" description="Helical" evidence="7">
    <location>
        <begin position="90"/>
        <end position="110"/>
    </location>
</feature>
<feature type="domain" description="ABC transmembrane type-1" evidence="8">
    <location>
        <begin position="83"/>
        <end position="264"/>
    </location>
</feature>
<dbReference type="AlphaFoldDB" id="A0A6P2BM09"/>
<dbReference type="CDD" id="cd06261">
    <property type="entry name" value="TM_PBP2"/>
    <property type="match status" value="1"/>
</dbReference>
<evidence type="ECO:0000256" key="6">
    <source>
        <dbReference type="ARBA" id="ARBA00023136"/>
    </source>
</evidence>
<evidence type="ECO:0000256" key="5">
    <source>
        <dbReference type="ARBA" id="ARBA00022989"/>
    </source>
</evidence>
<name>A0A6P2BM09_9ACTN</name>
<evidence type="ECO:0000313" key="10">
    <source>
        <dbReference type="Proteomes" id="UP000460272"/>
    </source>
</evidence>
<dbReference type="SUPFAM" id="SSF161098">
    <property type="entry name" value="MetI-like"/>
    <property type="match status" value="1"/>
</dbReference>
<feature type="transmembrane region" description="Helical" evidence="7">
    <location>
        <begin position="245"/>
        <end position="266"/>
    </location>
</feature>
<keyword evidence="2 7" id="KW-0813">Transport</keyword>
<accession>A0A6P2BM09</accession>
<evidence type="ECO:0000256" key="2">
    <source>
        <dbReference type="ARBA" id="ARBA00022448"/>
    </source>
</evidence>
<evidence type="ECO:0000256" key="7">
    <source>
        <dbReference type="RuleBase" id="RU363032"/>
    </source>
</evidence>
<evidence type="ECO:0000256" key="4">
    <source>
        <dbReference type="ARBA" id="ARBA00022692"/>
    </source>
</evidence>
<dbReference type="GO" id="GO:0055085">
    <property type="term" value="P:transmembrane transport"/>
    <property type="evidence" value="ECO:0007669"/>
    <property type="project" value="InterPro"/>
</dbReference>
<dbReference type="InterPro" id="IPR035906">
    <property type="entry name" value="MetI-like_sf"/>
</dbReference>
<keyword evidence="6 7" id="KW-0472">Membrane</keyword>
<feature type="transmembrane region" description="Helical" evidence="7">
    <location>
        <begin position="117"/>
        <end position="139"/>
    </location>
</feature>
<feature type="transmembrane region" description="Helical" evidence="7">
    <location>
        <begin position="201"/>
        <end position="225"/>
    </location>
</feature>
<dbReference type="OrthoDB" id="7274389at2"/>
<dbReference type="Gene3D" id="1.10.3720.10">
    <property type="entry name" value="MetI-like"/>
    <property type="match status" value="1"/>
</dbReference>
<keyword evidence="4 7" id="KW-0812">Transmembrane</keyword>
<dbReference type="EMBL" id="RPFW01000011">
    <property type="protein sequence ID" value="TVY99979.1"/>
    <property type="molecule type" value="Genomic_DNA"/>
</dbReference>
<dbReference type="Pfam" id="PF00528">
    <property type="entry name" value="BPD_transp_1"/>
    <property type="match status" value="1"/>
</dbReference>
<comment type="caution">
    <text evidence="9">The sequence shown here is derived from an EMBL/GenBank/DDBJ whole genome shotgun (WGS) entry which is preliminary data.</text>
</comment>
<gene>
    <name evidence="9" type="ORF">EAS64_40470</name>
</gene>
<evidence type="ECO:0000256" key="3">
    <source>
        <dbReference type="ARBA" id="ARBA00022475"/>
    </source>
</evidence>
<sequence length="280" mass="28776">MAVSAIGRASGGTGGRPPGRLLRLARPLLNALVTLAVIIGLWWAFVAAFNLDPLIAKTPADVWSYLIHGANAGSGAQSVWGGLGRTLFDAVLGFVGGLFAAVVVALSFVLSRLVAGMLLPLAVLVRSVPLVAMTPVLTLVFGRGILATTVISGIVVFFPALVTMTFGLRSASRQSADLVRAYGGGTLAVARKVMLPSALPALFASARIAVPGAVIGAMLAEWLATGQGMGYGMLQDANSFNYVDIWASVALLTGVSVLLYNVIAIAESAVLARFSLRGAA</sequence>
<dbReference type="PANTHER" id="PTHR30151">
    <property type="entry name" value="ALKANE SULFONATE ABC TRANSPORTER-RELATED, MEMBRANE SUBUNIT"/>
    <property type="match status" value="1"/>
</dbReference>
<feature type="transmembrane region" description="Helical" evidence="7">
    <location>
        <begin position="28"/>
        <end position="49"/>
    </location>
</feature>
<evidence type="ECO:0000313" key="9">
    <source>
        <dbReference type="EMBL" id="TVY99979.1"/>
    </source>
</evidence>
<protein>
    <submittedName>
        <fullName evidence="9">ABC transporter permease subunit</fullName>
    </submittedName>
</protein>
<evidence type="ECO:0000256" key="1">
    <source>
        <dbReference type="ARBA" id="ARBA00004651"/>
    </source>
</evidence>